<dbReference type="InterPro" id="IPR011650">
    <property type="entry name" value="Peptidase_M20_dimer"/>
</dbReference>
<dbReference type="RefSeq" id="WP_345685186.1">
    <property type="nucleotide sequence ID" value="NZ_BAABRO010000009.1"/>
</dbReference>
<dbReference type="InterPro" id="IPR036264">
    <property type="entry name" value="Bact_exopeptidase_dim_dom"/>
</dbReference>
<keyword evidence="12" id="KW-1185">Reference proteome</keyword>
<reference evidence="11 12" key="1">
    <citation type="submission" date="2024-02" db="EMBL/GenBank/DDBJ databases">
        <title>Rhodopirellula caenicola NBRC 110016.</title>
        <authorList>
            <person name="Ichikawa N."/>
            <person name="Katano-Makiyama Y."/>
            <person name="Hidaka K."/>
        </authorList>
    </citation>
    <scope>NUCLEOTIDE SEQUENCE [LARGE SCALE GENOMIC DNA]</scope>
    <source>
        <strain evidence="11 12">NBRC 110016</strain>
    </source>
</reference>
<dbReference type="PIRSF" id="PIRSF037215">
    <property type="entry name" value="Peptidase_M20B"/>
    <property type="match status" value="1"/>
</dbReference>
<name>A0ABP9VVZ0_9BACT</name>
<gene>
    <name evidence="11" type="primary">pepT</name>
    <name evidence="11" type="ORF">Rcae01_03864</name>
</gene>
<evidence type="ECO:0000313" key="12">
    <source>
        <dbReference type="Proteomes" id="UP001416858"/>
    </source>
</evidence>
<dbReference type="NCBIfam" id="NF003976">
    <property type="entry name" value="PRK05469.1"/>
    <property type="match status" value="1"/>
</dbReference>
<organism evidence="11 12">
    <name type="scientific">Novipirellula caenicola</name>
    <dbReference type="NCBI Taxonomy" id="1536901"/>
    <lineage>
        <taxon>Bacteria</taxon>
        <taxon>Pseudomonadati</taxon>
        <taxon>Planctomycetota</taxon>
        <taxon>Planctomycetia</taxon>
        <taxon>Pirellulales</taxon>
        <taxon>Pirellulaceae</taxon>
        <taxon>Novipirellula</taxon>
    </lineage>
</organism>
<keyword evidence="3" id="KW-0645">Protease</keyword>
<dbReference type="InterPro" id="IPR001261">
    <property type="entry name" value="ArgE/DapE_CS"/>
</dbReference>
<dbReference type="NCBIfam" id="NF009920">
    <property type="entry name" value="PRK13381.1"/>
    <property type="match status" value="1"/>
</dbReference>
<feature type="region of interest" description="Disordered" evidence="9">
    <location>
        <begin position="361"/>
        <end position="384"/>
    </location>
</feature>
<feature type="domain" description="Peptidase M20 dimerisation" evidence="10">
    <location>
        <begin position="216"/>
        <end position="316"/>
    </location>
</feature>
<dbReference type="SUPFAM" id="SSF53187">
    <property type="entry name" value="Zn-dependent exopeptidases"/>
    <property type="match status" value="1"/>
</dbReference>
<comment type="cofactor">
    <cofactor evidence="1">
        <name>Zn(2+)</name>
        <dbReference type="ChEBI" id="CHEBI:29105"/>
    </cofactor>
</comment>
<evidence type="ECO:0000256" key="6">
    <source>
        <dbReference type="ARBA" id="ARBA00022833"/>
    </source>
</evidence>
<evidence type="ECO:0000256" key="2">
    <source>
        <dbReference type="ARBA" id="ARBA00009692"/>
    </source>
</evidence>
<dbReference type="Gene3D" id="3.40.630.10">
    <property type="entry name" value="Zn peptidases"/>
    <property type="match status" value="1"/>
</dbReference>
<keyword evidence="7" id="KW-0482">Metalloprotease</keyword>
<dbReference type="EC" id="3.4.11.4" evidence="8"/>
<keyword evidence="6" id="KW-0862">Zinc</keyword>
<evidence type="ECO:0000256" key="9">
    <source>
        <dbReference type="SAM" id="MobiDB-lite"/>
    </source>
</evidence>
<comment type="similarity">
    <text evidence="2">Belongs to the peptidase M20B family.</text>
</comment>
<keyword evidence="5" id="KW-0378">Hydrolase</keyword>
<protein>
    <recommendedName>
        <fullName evidence="8">Peptidase T</fullName>
        <ecNumber evidence="8">3.4.11.4</ecNumber>
    </recommendedName>
</protein>
<dbReference type="EMBL" id="BAABRO010000009">
    <property type="protein sequence ID" value="GAA5508398.1"/>
    <property type="molecule type" value="Genomic_DNA"/>
</dbReference>
<dbReference type="Pfam" id="PF07687">
    <property type="entry name" value="M20_dimer"/>
    <property type="match status" value="1"/>
</dbReference>
<dbReference type="InterPro" id="IPR002933">
    <property type="entry name" value="Peptidase_M20"/>
</dbReference>
<accession>A0ABP9VVZ0</accession>
<keyword evidence="4" id="KW-0479">Metal-binding</keyword>
<evidence type="ECO:0000256" key="5">
    <source>
        <dbReference type="ARBA" id="ARBA00022801"/>
    </source>
</evidence>
<dbReference type="InterPro" id="IPR010161">
    <property type="entry name" value="Peptidase_M20B"/>
</dbReference>
<dbReference type="NCBIfam" id="TIGR01882">
    <property type="entry name" value="peptidase-T"/>
    <property type="match status" value="1"/>
</dbReference>
<evidence type="ECO:0000256" key="4">
    <source>
        <dbReference type="ARBA" id="ARBA00022723"/>
    </source>
</evidence>
<dbReference type="Pfam" id="PF01546">
    <property type="entry name" value="Peptidase_M20"/>
    <property type="match status" value="1"/>
</dbReference>
<dbReference type="SUPFAM" id="SSF55031">
    <property type="entry name" value="Bacterial exopeptidase dimerisation domain"/>
    <property type="match status" value="1"/>
</dbReference>
<evidence type="ECO:0000256" key="7">
    <source>
        <dbReference type="ARBA" id="ARBA00023049"/>
    </source>
</evidence>
<evidence type="ECO:0000256" key="1">
    <source>
        <dbReference type="ARBA" id="ARBA00001947"/>
    </source>
</evidence>
<proteinExistence type="inferred from homology"/>
<dbReference type="Gene3D" id="3.30.70.360">
    <property type="match status" value="1"/>
</dbReference>
<dbReference type="PROSITE" id="PS00758">
    <property type="entry name" value="ARGE_DAPE_CPG2_1"/>
    <property type="match status" value="1"/>
</dbReference>
<dbReference type="PANTHER" id="PTHR42994">
    <property type="entry name" value="PEPTIDASE T"/>
    <property type="match status" value="1"/>
</dbReference>
<evidence type="ECO:0000256" key="8">
    <source>
        <dbReference type="NCBIfam" id="TIGR01882"/>
    </source>
</evidence>
<evidence type="ECO:0000313" key="11">
    <source>
        <dbReference type="EMBL" id="GAA5508398.1"/>
    </source>
</evidence>
<dbReference type="PANTHER" id="PTHR42994:SF1">
    <property type="entry name" value="PEPTIDASE T"/>
    <property type="match status" value="1"/>
</dbReference>
<evidence type="ECO:0000259" key="10">
    <source>
        <dbReference type="Pfam" id="PF07687"/>
    </source>
</evidence>
<comment type="caution">
    <text evidence="11">The sequence shown here is derived from an EMBL/GenBank/DDBJ whole genome shotgun (WGS) entry which is preliminary data.</text>
</comment>
<sequence length="419" mass="44962">MNQNPSVTINASRLLERFLRYVRIDTAADPTSDEYPSTQKQRTLARLLEQELAAMSIADAHMDDNALVWGTVPATNGGGTPAVALVAHMDTSPEAPSANVTPQVIEGYAGGDISLSSGIEISFADTPELASMIGKTLITTDGTTLLGGDDKAGIAIIMELAQTLIENPHLQHGDVRLLFTCDEEIGHGTDKIDLEKLNATVAYTVDGGGAGDIDVETFSADGATVRFTGNNIHPAIAKDVMLNAVRAAADFVAELPRDTMTPETTCERQGFIHPNAIHGGVGEATVELILRSFDSEDLDGYADIVRQAAETAAKKTPGVKADVKIYRQYRNLREGLEKLPQAVDFAEQAFKNLGRPCSREIVRGGTDGSQLTEKGLPTPNLSSGQHNIHSVREFACLDEMVEATEHLVELLALWSTQRS</sequence>
<evidence type="ECO:0000256" key="3">
    <source>
        <dbReference type="ARBA" id="ARBA00022670"/>
    </source>
</evidence>
<dbReference type="Proteomes" id="UP001416858">
    <property type="component" value="Unassembled WGS sequence"/>
</dbReference>